<feature type="binding site" evidence="7">
    <location>
        <position position="116"/>
    </location>
    <ligand>
        <name>Zn(2+)</name>
        <dbReference type="ChEBI" id="CHEBI:29105"/>
    </ligand>
</feature>
<dbReference type="GO" id="GO:0140911">
    <property type="term" value="F:pore-forming activity"/>
    <property type="evidence" value="ECO:0007669"/>
    <property type="project" value="InterPro"/>
</dbReference>
<dbReference type="InterPro" id="IPR004254">
    <property type="entry name" value="AdipoR/HlyIII-related"/>
</dbReference>
<accession>A0A1J1IY15</accession>
<dbReference type="EMBL" id="CVRI01000059">
    <property type="protein sequence ID" value="CRL03457.1"/>
    <property type="molecule type" value="Genomic_DNA"/>
</dbReference>
<dbReference type="PANTHER" id="PTHR20855">
    <property type="entry name" value="ADIPOR/PROGESTIN RECEPTOR-RELATED"/>
    <property type="match status" value="1"/>
</dbReference>
<protein>
    <submittedName>
        <fullName evidence="9">CLUMA_CG016311, isoform A</fullName>
    </submittedName>
</protein>
<evidence type="ECO:0000256" key="5">
    <source>
        <dbReference type="ARBA" id="ARBA00022989"/>
    </source>
</evidence>
<keyword evidence="5 8" id="KW-1133">Transmembrane helix</keyword>
<feature type="transmembrane region" description="Helical" evidence="8">
    <location>
        <begin position="245"/>
        <end position="266"/>
    </location>
</feature>
<dbReference type="GO" id="GO:0005886">
    <property type="term" value="C:plasma membrane"/>
    <property type="evidence" value="ECO:0007669"/>
    <property type="project" value="UniProtKB-SubCell"/>
</dbReference>
<keyword evidence="3" id="KW-1003">Cell membrane</keyword>
<feature type="binding site" evidence="7">
    <location>
        <position position="247"/>
    </location>
    <ligand>
        <name>Zn(2+)</name>
        <dbReference type="ChEBI" id="CHEBI:29105"/>
    </ligand>
</feature>
<feature type="transmembrane region" description="Helical" evidence="8">
    <location>
        <begin position="65"/>
        <end position="87"/>
    </location>
</feature>
<organism evidence="9 10">
    <name type="scientific">Clunio marinus</name>
    <dbReference type="NCBI Taxonomy" id="568069"/>
    <lineage>
        <taxon>Eukaryota</taxon>
        <taxon>Metazoa</taxon>
        <taxon>Ecdysozoa</taxon>
        <taxon>Arthropoda</taxon>
        <taxon>Hexapoda</taxon>
        <taxon>Insecta</taxon>
        <taxon>Pterygota</taxon>
        <taxon>Neoptera</taxon>
        <taxon>Endopterygota</taxon>
        <taxon>Diptera</taxon>
        <taxon>Nematocera</taxon>
        <taxon>Chironomoidea</taxon>
        <taxon>Chironomidae</taxon>
        <taxon>Clunio</taxon>
    </lineage>
</organism>
<feature type="transmembrane region" description="Helical" evidence="8">
    <location>
        <begin position="137"/>
        <end position="154"/>
    </location>
</feature>
<dbReference type="OrthoDB" id="186812at2759"/>
<feature type="transmembrane region" description="Helical" evidence="8">
    <location>
        <begin position="192"/>
        <end position="210"/>
    </location>
</feature>
<dbReference type="Pfam" id="PF03006">
    <property type="entry name" value="HlyIII"/>
    <property type="match status" value="1"/>
</dbReference>
<dbReference type="InterPro" id="IPR005744">
    <property type="entry name" value="Hy-lIII"/>
</dbReference>
<feature type="transmembrane region" description="Helical" evidence="8">
    <location>
        <begin position="216"/>
        <end position="233"/>
    </location>
</feature>
<evidence type="ECO:0000256" key="2">
    <source>
        <dbReference type="ARBA" id="ARBA00007018"/>
    </source>
</evidence>
<gene>
    <name evidence="9" type="ORF">CLUMA_CG016311</name>
</gene>
<keyword evidence="7" id="KW-0479">Metal-binding</keyword>
<dbReference type="GO" id="GO:0046872">
    <property type="term" value="F:metal ion binding"/>
    <property type="evidence" value="ECO:0007669"/>
    <property type="project" value="UniProtKB-KW"/>
</dbReference>
<keyword evidence="7" id="KW-0862">Zinc</keyword>
<dbReference type="STRING" id="568069.A0A1J1IY15"/>
<feature type="transmembrane region" description="Helical" evidence="8">
    <location>
        <begin position="160"/>
        <end position="180"/>
    </location>
</feature>
<dbReference type="AlphaFoldDB" id="A0A1J1IY15"/>
<comment type="subcellular location">
    <subcellularLocation>
        <location evidence="1">Cell membrane</location>
        <topology evidence="1">Multi-pass membrane protein</topology>
    </subcellularLocation>
</comment>
<feature type="transmembrane region" description="Helical" evidence="8">
    <location>
        <begin position="99"/>
        <end position="121"/>
    </location>
</feature>
<dbReference type="PANTHER" id="PTHR20855:SF3">
    <property type="entry name" value="LD03007P"/>
    <property type="match status" value="1"/>
</dbReference>
<keyword evidence="4 8" id="KW-0812">Transmembrane</keyword>
<evidence type="ECO:0000256" key="8">
    <source>
        <dbReference type="SAM" id="Phobius"/>
    </source>
</evidence>
<evidence type="ECO:0000256" key="7">
    <source>
        <dbReference type="PIRSR" id="PIRSR604254-1"/>
    </source>
</evidence>
<evidence type="ECO:0000313" key="9">
    <source>
        <dbReference type="EMBL" id="CRL03457.1"/>
    </source>
</evidence>
<reference evidence="9 10" key="1">
    <citation type="submission" date="2015-04" db="EMBL/GenBank/DDBJ databases">
        <authorList>
            <person name="Syromyatnikov M.Y."/>
            <person name="Popov V.N."/>
        </authorList>
    </citation>
    <scope>NUCLEOTIDE SEQUENCE [LARGE SCALE GENOMIC DNA]</scope>
</reference>
<proteinExistence type="inferred from homology"/>
<name>A0A1J1IY15_9DIPT</name>
<comment type="similarity">
    <text evidence="2">Belongs to the ADIPOR family.</text>
</comment>
<evidence type="ECO:0000256" key="6">
    <source>
        <dbReference type="ARBA" id="ARBA00023136"/>
    </source>
</evidence>
<dbReference type="NCBIfam" id="TIGR01065">
    <property type="entry name" value="hlyIII"/>
    <property type="match status" value="1"/>
</dbReference>
<keyword evidence="10" id="KW-1185">Reference proteome</keyword>
<dbReference type="Proteomes" id="UP000183832">
    <property type="component" value="Unassembled WGS sequence"/>
</dbReference>
<evidence type="ECO:0000256" key="1">
    <source>
        <dbReference type="ARBA" id="ARBA00004651"/>
    </source>
</evidence>
<evidence type="ECO:0000256" key="4">
    <source>
        <dbReference type="ARBA" id="ARBA00022692"/>
    </source>
</evidence>
<keyword evidence="6 8" id="KW-0472">Membrane</keyword>
<evidence type="ECO:0000256" key="3">
    <source>
        <dbReference type="ARBA" id="ARBA00022475"/>
    </source>
</evidence>
<sequence>MGEFRRRSTNSSEENVTQKNHQHNFINKLLSDIRKFYDFQFNEIKWMNEKPQNRKAYEPTEIEHIANIVTHGFWILPSAYAAFLLLFRSKNQDQVMVALIYGSALTLLFCISTAFHCVFYCKKNLLLKDILHRMDRAMIYIFIAGSYFPWLNLGHTQHPYIVYVLKWLIWILAALGIIYQQIFHEKYKSLETIFYALIAIGPATVVILYGHEFVGMAELKIGGLLYLVGVFFFKADGHLSCAHAIWHLFVVLAASIHYFAILRYLFSDQYSHDHATMTMNT</sequence>
<evidence type="ECO:0000313" key="10">
    <source>
        <dbReference type="Proteomes" id="UP000183832"/>
    </source>
</evidence>
<feature type="binding site" evidence="7">
    <location>
        <position position="243"/>
    </location>
    <ligand>
        <name>Zn(2+)</name>
        <dbReference type="ChEBI" id="CHEBI:29105"/>
    </ligand>
</feature>